<proteinExistence type="predicted"/>
<dbReference type="GO" id="GO:0005829">
    <property type="term" value="C:cytosol"/>
    <property type="evidence" value="ECO:0007669"/>
    <property type="project" value="TreeGrafter"/>
</dbReference>
<feature type="non-terminal residue" evidence="6">
    <location>
        <position position="1"/>
    </location>
</feature>
<accession>A0A2A2LVD1</accession>
<dbReference type="PANTHER" id="PTHR46035">
    <property type="entry name" value="TETRATRICOPEPTIDE REPEAT PROTEIN 4"/>
    <property type="match status" value="1"/>
</dbReference>
<dbReference type="SUPFAM" id="SSF48452">
    <property type="entry name" value="TPR-like"/>
    <property type="match status" value="1"/>
</dbReference>
<keyword evidence="1" id="KW-0677">Repeat</keyword>
<evidence type="ECO:0000256" key="3">
    <source>
        <dbReference type="SAM" id="Coils"/>
    </source>
</evidence>
<keyword evidence="3" id="KW-0175">Coiled coil</keyword>
<evidence type="ECO:0000259" key="4">
    <source>
        <dbReference type="Pfam" id="PF02408"/>
    </source>
</evidence>
<dbReference type="InterPro" id="IPR011990">
    <property type="entry name" value="TPR-like_helical_dom_sf"/>
</dbReference>
<reference evidence="6 7" key="1">
    <citation type="journal article" date="2017" name="Curr. Biol.">
        <title>Genome architecture and evolution of a unichromosomal asexual nematode.</title>
        <authorList>
            <person name="Fradin H."/>
            <person name="Zegar C."/>
            <person name="Gutwein M."/>
            <person name="Lucas J."/>
            <person name="Kovtun M."/>
            <person name="Corcoran D."/>
            <person name="Baugh L.R."/>
            <person name="Kiontke K."/>
            <person name="Gunsalus K."/>
            <person name="Fitch D.H."/>
            <person name="Piano F."/>
        </authorList>
    </citation>
    <scope>NUCLEOTIDE SEQUENCE [LARGE SCALE GENOMIC DNA]</scope>
    <source>
        <strain evidence="6">PF1309</strain>
    </source>
</reference>
<dbReference type="GO" id="GO:0051879">
    <property type="term" value="F:Hsp90 protein binding"/>
    <property type="evidence" value="ECO:0007669"/>
    <property type="project" value="InterPro"/>
</dbReference>
<evidence type="ECO:0000313" key="6">
    <source>
        <dbReference type="EMBL" id="PAV90128.1"/>
    </source>
</evidence>
<protein>
    <recommendedName>
        <fullName evidence="8">Cns1/TTC4 wheel domain-containing protein</fullName>
    </recommendedName>
</protein>
<name>A0A2A2LVD1_9BILA</name>
<dbReference type="CDD" id="cd21377">
    <property type="entry name" value="CTWD_Cns1-like"/>
    <property type="match status" value="1"/>
</dbReference>
<keyword evidence="2" id="KW-0802">TPR repeat</keyword>
<dbReference type="Gene3D" id="1.25.40.10">
    <property type="entry name" value="Tetratricopeptide repeat domain"/>
    <property type="match status" value="1"/>
</dbReference>
<feature type="domain" description="CUB-like" evidence="4">
    <location>
        <begin position="8"/>
        <end position="111"/>
    </location>
</feature>
<dbReference type="STRING" id="2018661.A0A2A2LVD1"/>
<gene>
    <name evidence="6" type="ORF">WR25_13332</name>
</gene>
<evidence type="ECO:0008006" key="8">
    <source>
        <dbReference type="Google" id="ProtNLM"/>
    </source>
</evidence>
<evidence type="ECO:0000313" key="7">
    <source>
        <dbReference type="Proteomes" id="UP000218231"/>
    </source>
</evidence>
<evidence type="ECO:0000256" key="2">
    <source>
        <dbReference type="ARBA" id="ARBA00022803"/>
    </source>
</evidence>
<dbReference type="PANTHER" id="PTHR46035:SF1">
    <property type="entry name" value="TETRATRICOPEPTIDE REPEAT PROTEIN 4"/>
    <property type="match status" value="1"/>
</dbReference>
<dbReference type="InterPro" id="IPR003366">
    <property type="entry name" value="CUB-like_dom"/>
</dbReference>
<dbReference type="Proteomes" id="UP000218231">
    <property type="component" value="Unassembled WGS sequence"/>
</dbReference>
<dbReference type="AlphaFoldDB" id="A0A2A2LVD1"/>
<dbReference type="Pfam" id="PF18972">
    <property type="entry name" value="Wheel"/>
    <property type="match status" value="1"/>
</dbReference>
<comment type="caution">
    <text evidence="6">The sequence shown here is derived from an EMBL/GenBank/DDBJ whole genome shotgun (WGS) entry which is preliminary data.</text>
</comment>
<feature type="domain" description="Cns1/TTC4 wheel" evidence="5">
    <location>
        <begin position="791"/>
        <end position="891"/>
    </location>
</feature>
<dbReference type="Pfam" id="PF02408">
    <property type="entry name" value="CUB_2"/>
    <property type="match status" value="1"/>
</dbReference>
<sequence length="906" mass="102871">CNSSFILSSDYTFGNNFAAYPFQPQNNQFCYFEIRVPNGTYAYLQIVGTMTSNDNYNIADSGQSYAFGEQLKNNASRTYYLPAGINKLYLNTPNPSFNNSTFGMAVKFLQINLTNINTADTVEINNAFLLYDTSVTFIRKVKSYYNSSVVISTVSNSGDPFAGTAHLVYCGADIMTGKPLGSLFFYYTQNMMFNSKNCSQISIFRVSPIYTDTSLIANVVENVQRFNGRYSVIVTQSLTNLVQNIILNATSGPAAISFFSGQAYKPEILTNALFSSSNTRLIIEAGGPTSNYGLELDRYSSSTIQSKMPQLVNGVLRTYTAINGTVNLLLDYRQDAYNSFLSPSIGRSGFLTSKTYPYQNRFGREFYIFKYKGQFSNNTLPRFKLGVYYQETQFASNNAYIRYEIDDRYKDGVTFVDGVYFYNSSLILSGSAPVAGGSGENFTIDYNSATGVRSMFVIKFKFDQPDPQKSDPSKFSFKYDLEMSSGDVVVPRGKRLTDAERQALQQKLDKDLDDFIEKMAERKKSEPPRSFDLEKWTKEVEQHPAFLTSLEPDADGEYSEAIQALQALKYQDEGEDEADRQENAERFKKEGNKHFENSKYRWAIDCYANGIKEKCGDAHLNAILYFNRAACHKRIGNLRSAFKDCAIGRKFDPTHLKGIYRGAKCLSELGYPKEALDWIHSSRVQFAAVKEIEQQGKITESEQKQLNELNALQETVEKEVEVEERDHRKRRIQEKKELERTKTLLSALESRNLNLKPRVPFKNPELMDDSLIEVSLAQLHEHQKVYFGEDGKLVWPLLIQYPEVGQVDVLTDCSEATPIGSLIRKVLECPAEWDPEHKFNAENIRMLVSDEFDEFLTEISEWSEIGTVLQTPGYQIRQGLPVVMIYTKPYAAENLVADENGKFYFK</sequence>
<evidence type="ECO:0000259" key="5">
    <source>
        <dbReference type="Pfam" id="PF18972"/>
    </source>
</evidence>
<dbReference type="GO" id="GO:0030544">
    <property type="term" value="F:Hsp70 protein binding"/>
    <property type="evidence" value="ECO:0007669"/>
    <property type="project" value="TreeGrafter"/>
</dbReference>
<dbReference type="OrthoDB" id="420195at2759"/>
<dbReference type="GO" id="GO:0006457">
    <property type="term" value="P:protein folding"/>
    <property type="evidence" value="ECO:0007669"/>
    <property type="project" value="TreeGrafter"/>
</dbReference>
<organism evidence="6 7">
    <name type="scientific">Diploscapter pachys</name>
    <dbReference type="NCBI Taxonomy" id="2018661"/>
    <lineage>
        <taxon>Eukaryota</taxon>
        <taxon>Metazoa</taxon>
        <taxon>Ecdysozoa</taxon>
        <taxon>Nematoda</taxon>
        <taxon>Chromadorea</taxon>
        <taxon>Rhabditida</taxon>
        <taxon>Rhabditina</taxon>
        <taxon>Rhabditomorpha</taxon>
        <taxon>Rhabditoidea</taxon>
        <taxon>Rhabditidae</taxon>
        <taxon>Diploscapter</taxon>
    </lineage>
</organism>
<evidence type="ECO:0000256" key="1">
    <source>
        <dbReference type="ARBA" id="ARBA00022737"/>
    </source>
</evidence>
<feature type="coiled-coil region" evidence="3">
    <location>
        <begin position="699"/>
        <end position="751"/>
    </location>
</feature>
<dbReference type="EMBL" id="LIAE01006399">
    <property type="protein sequence ID" value="PAV90128.1"/>
    <property type="molecule type" value="Genomic_DNA"/>
</dbReference>
<dbReference type="GO" id="GO:0005634">
    <property type="term" value="C:nucleus"/>
    <property type="evidence" value="ECO:0007669"/>
    <property type="project" value="TreeGrafter"/>
</dbReference>
<keyword evidence="7" id="KW-1185">Reference proteome</keyword>
<dbReference type="InterPro" id="IPR044059">
    <property type="entry name" value="Csn1/TTC4_wheel"/>
</dbReference>